<dbReference type="KEGG" id="est:DN752_06905"/>
<dbReference type="RefSeq" id="WP_112783264.1">
    <property type="nucleotide sequence ID" value="NZ_CP030041.1"/>
</dbReference>
<dbReference type="OrthoDB" id="9786064at2"/>
<feature type="transmembrane region" description="Helical" evidence="1">
    <location>
        <begin position="107"/>
        <end position="128"/>
    </location>
</feature>
<proteinExistence type="predicted"/>
<feature type="transmembrane region" description="Helical" evidence="1">
    <location>
        <begin position="158"/>
        <end position="178"/>
    </location>
</feature>
<accession>A0A2Z4IGP3</accession>
<protein>
    <submittedName>
        <fullName evidence="2">PA-phosphatase</fullName>
    </submittedName>
</protein>
<reference evidence="2 3" key="1">
    <citation type="submission" date="2018-06" db="EMBL/GenBank/DDBJ databases">
        <title>Echinicola strongylocentroti sp. nov., isolated from a sea urchin Strongylocentrotus intermedius.</title>
        <authorList>
            <person name="Bae S.S."/>
        </authorList>
    </citation>
    <scope>NUCLEOTIDE SEQUENCE [LARGE SCALE GENOMIC DNA]</scope>
    <source>
        <strain evidence="2 3">MEBiC08714</strain>
    </source>
</reference>
<name>A0A2Z4IGP3_9BACT</name>
<keyword evidence="1" id="KW-0472">Membrane</keyword>
<feature type="transmembrane region" description="Helical" evidence="1">
    <location>
        <begin position="7"/>
        <end position="30"/>
    </location>
</feature>
<feature type="transmembrane region" description="Helical" evidence="1">
    <location>
        <begin position="135"/>
        <end position="152"/>
    </location>
</feature>
<dbReference type="Proteomes" id="UP000248688">
    <property type="component" value="Chromosome"/>
</dbReference>
<keyword evidence="1" id="KW-0812">Transmembrane</keyword>
<dbReference type="AlphaFoldDB" id="A0A2Z4IGP3"/>
<evidence type="ECO:0000313" key="2">
    <source>
        <dbReference type="EMBL" id="AWW29867.1"/>
    </source>
</evidence>
<evidence type="ECO:0000313" key="3">
    <source>
        <dbReference type="Proteomes" id="UP000248688"/>
    </source>
</evidence>
<evidence type="ECO:0000256" key="1">
    <source>
        <dbReference type="SAM" id="Phobius"/>
    </source>
</evidence>
<gene>
    <name evidence="2" type="ORF">DN752_06905</name>
</gene>
<dbReference type="EMBL" id="CP030041">
    <property type="protein sequence ID" value="AWW29867.1"/>
    <property type="molecule type" value="Genomic_DNA"/>
</dbReference>
<feature type="transmembrane region" description="Helical" evidence="1">
    <location>
        <begin position="42"/>
        <end position="61"/>
    </location>
</feature>
<feature type="transmembrane region" description="Helical" evidence="1">
    <location>
        <begin position="185"/>
        <end position="205"/>
    </location>
</feature>
<keyword evidence="1" id="KW-1133">Transmembrane helix</keyword>
<sequence>MYRKIALILSVLFQPLVVPTMVFALVLYLIPDATHVPDEIKGSMLLMVVVTTWLIPMLSVFGLRYMSAIPSIHMAGKKDRFVPFVMVSVFYVMVTYFFYARLNYDELIVYSLIAITGTIILLTLVTFFWKISAHLTGLSGLLAITIVMSWKYPSSQLLYPMIFTVMLCGIVGSCRLYLNAHRPGELIAGFCLGFATCFISFYYFLL</sequence>
<organism evidence="2 3">
    <name type="scientific">Echinicola strongylocentroti</name>
    <dbReference type="NCBI Taxonomy" id="1795355"/>
    <lineage>
        <taxon>Bacteria</taxon>
        <taxon>Pseudomonadati</taxon>
        <taxon>Bacteroidota</taxon>
        <taxon>Cytophagia</taxon>
        <taxon>Cytophagales</taxon>
        <taxon>Cyclobacteriaceae</taxon>
        <taxon>Echinicola</taxon>
    </lineage>
</organism>
<feature type="transmembrane region" description="Helical" evidence="1">
    <location>
        <begin position="81"/>
        <end position="101"/>
    </location>
</feature>
<keyword evidence="3" id="KW-1185">Reference proteome</keyword>